<keyword evidence="7" id="KW-0472">Membrane</keyword>
<dbReference type="InterPro" id="IPR039426">
    <property type="entry name" value="TonB-dep_rcpt-like"/>
</dbReference>
<keyword evidence="9" id="KW-0998">Cell outer membrane</keyword>
<keyword evidence="6" id="KW-0798">TonB box</keyword>
<reference evidence="12" key="1">
    <citation type="submission" date="2020-02" db="EMBL/GenBank/DDBJ databases">
        <authorList>
            <person name="Meier V. D."/>
        </authorList>
    </citation>
    <scope>NUCLEOTIDE SEQUENCE</scope>
    <source>
        <strain evidence="12">AVDCRST_MAG27</strain>
    </source>
</reference>
<evidence type="ECO:0000256" key="2">
    <source>
        <dbReference type="ARBA" id="ARBA00022448"/>
    </source>
</evidence>
<feature type="compositionally biased region" description="Polar residues" evidence="10">
    <location>
        <begin position="310"/>
        <end position="319"/>
    </location>
</feature>
<gene>
    <name evidence="12" type="ORF">AVDCRST_MAG27-427</name>
</gene>
<dbReference type="PANTHER" id="PTHR30069:SF29">
    <property type="entry name" value="HEMOGLOBIN AND HEMOGLOBIN-HAPTOGLOBIN-BINDING PROTEIN 1-RELATED"/>
    <property type="match status" value="1"/>
</dbReference>
<dbReference type="Pfam" id="PF00593">
    <property type="entry name" value="TonB_dep_Rec_b-barrel"/>
    <property type="match status" value="1"/>
</dbReference>
<name>A0A6J4HHZ4_9PROT</name>
<proteinExistence type="predicted"/>
<evidence type="ECO:0000256" key="8">
    <source>
        <dbReference type="ARBA" id="ARBA00023170"/>
    </source>
</evidence>
<keyword evidence="2" id="KW-0813">Transport</keyword>
<keyword evidence="5" id="KW-0732">Signal</keyword>
<feature type="region of interest" description="Disordered" evidence="10">
    <location>
        <begin position="297"/>
        <end position="319"/>
    </location>
</feature>
<accession>A0A6J4HHZ4</accession>
<evidence type="ECO:0000256" key="10">
    <source>
        <dbReference type="SAM" id="MobiDB-lite"/>
    </source>
</evidence>
<protein>
    <recommendedName>
        <fullName evidence="11">TonB-dependent receptor-like beta-barrel domain-containing protein</fullName>
    </recommendedName>
</protein>
<dbReference type="SUPFAM" id="SSF56935">
    <property type="entry name" value="Porins"/>
    <property type="match status" value="1"/>
</dbReference>
<comment type="subcellular location">
    <subcellularLocation>
        <location evidence="1">Cell outer membrane</location>
        <topology evidence="1">Multi-pass membrane protein</topology>
    </subcellularLocation>
</comment>
<sequence>MAGGARPVEYFGSLSGLRSDRGFETPTRRPDAIHNRTKQIRGLVHAAVPVGDRSRISLIAGSMLSTCQVPNTPGLQPAFTAYGQSAFDSFGLRARQVQRNSVAILAGQHSIGEADLQLPAFIRRSSIRYRPDGLGDLLFDGAASTVGRESLSHGTQGDAAWRLHPEHTLRAGFFLSQDTTRNVKDSTLLPLDAFDQAVDAPFSLRESGRVRQTLFGLYFQDEWRITDRLTLNAGGRFDTVSGIVEASQFSPRANLVWTPDEATTVALGYARYFTPPPAELVGAIDIARYRGTTLHPRPSRPIRCSRSGRTTSISASAGG</sequence>
<dbReference type="AlphaFoldDB" id="A0A6J4HHZ4"/>
<dbReference type="EMBL" id="CADCTD010000014">
    <property type="protein sequence ID" value="CAA9222660.1"/>
    <property type="molecule type" value="Genomic_DNA"/>
</dbReference>
<dbReference type="PANTHER" id="PTHR30069">
    <property type="entry name" value="TONB-DEPENDENT OUTER MEMBRANE RECEPTOR"/>
    <property type="match status" value="1"/>
</dbReference>
<feature type="domain" description="TonB-dependent receptor-like beta-barrel" evidence="11">
    <location>
        <begin position="106"/>
        <end position="282"/>
    </location>
</feature>
<evidence type="ECO:0000256" key="7">
    <source>
        <dbReference type="ARBA" id="ARBA00023136"/>
    </source>
</evidence>
<evidence type="ECO:0000256" key="5">
    <source>
        <dbReference type="ARBA" id="ARBA00022729"/>
    </source>
</evidence>
<evidence type="ECO:0000256" key="9">
    <source>
        <dbReference type="ARBA" id="ARBA00023237"/>
    </source>
</evidence>
<organism evidence="12">
    <name type="scientific">uncultured Craurococcus sp</name>
    <dbReference type="NCBI Taxonomy" id="1135998"/>
    <lineage>
        <taxon>Bacteria</taxon>
        <taxon>Pseudomonadati</taxon>
        <taxon>Pseudomonadota</taxon>
        <taxon>Alphaproteobacteria</taxon>
        <taxon>Acetobacterales</taxon>
        <taxon>Acetobacteraceae</taxon>
        <taxon>Craurococcus</taxon>
        <taxon>environmental samples</taxon>
    </lineage>
</organism>
<keyword evidence="3" id="KW-1134">Transmembrane beta strand</keyword>
<evidence type="ECO:0000313" key="12">
    <source>
        <dbReference type="EMBL" id="CAA9222660.1"/>
    </source>
</evidence>
<evidence type="ECO:0000256" key="4">
    <source>
        <dbReference type="ARBA" id="ARBA00022692"/>
    </source>
</evidence>
<dbReference type="GO" id="GO:0009279">
    <property type="term" value="C:cell outer membrane"/>
    <property type="evidence" value="ECO:0007669"/>
    <property type="project" value="UniProtKB-SubCell"/>
</dbReference>
<dbReference type="Gene3D" id="2.40.170.20">
    <property type="entry name" value="TonB-dependent receptor, beta-barrel domain"/>
    <property type="match status" value="1"/>
</dbReference>
<evidence type="ECO:0000256" key="1">
    <source>
        <dbReference type="ARBA" id="ARBA00004571"/>
    </source>
</evidence>
<keyword evidence="8" id="KW-0675">Receptor</keyword>
<evidence type="ECO:0000256" key="3">
    <source>
        <dbReference type="ARBA" id="ARBA00022452"/>
    </source>
</evidence>
<evidence type="ECO:0000256" key="6">
    <source>
        <dbReference type="ARBA" id="ARBA00023077"/>
    </source>
</evidence>
<evidence type="ECO:0000259" key="11">
    <source>
        <dbReference type="Pfam" id="PF00593"/>
    </source>
</evidence>
<dbReference type="GO" id="GO:0015344">
    <property type="term" value="F:siderophore uptake transmembrane transporter activity"/>
    <property type="evidence" value="ECO:0007669"/>
    <property type="project" value="TreeGrafter"/>
</dbReference>
<dbReference type="InterPro" id="IPR000531">
    <property type="entry name" value="Beta-barrel_TonB"/>
</dbReference>
<dbReference type="GO" id="GO:0044718">
    <property type="term" value="P:siderophore transmembrane transport"/>
    <property type="evidence" value="ECO:0007669"/>
    <property type="project" value="TreeGrafter"/>
</dbReference>
<keyword evidence="4" id="KW-0812">Transmembrane</keyword>
<dbReference type="InterPro" id="IPR036942">
    <property type="entry name" value="Beta-barrel_TonB_sf"/>
</dbReference>